<dbReference type="InterPro" id="IPR025528">
    <property type="entry name" value="BrnA_antitoxin"/>
</dbReference>
<comment type="caution">
    <text evidence="1">The sequence shown here is derived from an EMBL/GenBank/DDBJ whole genome shotgun (WGS) entry which is preliminary data.</text>
</comment>
<accession>S3K2N7</accession>
<evidence type="ECO:0000313" key="1">
    <source>
        <dbReference type="EMBL" id="EPF31760.1"/>
    </source>
</evidence>
<dbReference type="Pfam" id="PF14384">
    <property type="entry name" value="BrnA_antitoxin"/>
    <property type="match status" value="1"/>
</dbReference>
<dbReference type="HOGENOM" id="CLU_140900_2_1_12"/>
<name>S3K2N7_TREMA</name>
<organism evidence="1 2">
    <name type="scientific">Treponema maltophilum ATCC 51939</name>
    <dbReference type="NCBI Taxonomy" id="1125699"/>
    <lineage>
        <taxon>Bacteria</taxon>
        <taxon>Pseudomonadati</taxon>
        <taxon>Spirochaetota</taxon>
        <taxon>Spirochaetia</taxon>
        <taxon>Spirochaetales</taxon>
        <taxon>Treponemataceae</taxon>
        <taxon>Treponema</taxon>
    </lineage>
</organism>
<dbReference type="STRING" id="1125699.HMPREF9194_02112"/>
<dbReference type="OrthoDB" id="9796641at2"/>
<dbReference type="EMBL" id="ATFF01000006">
    <property type="protein sequence ID" value="EPF31760.1"/>
    <property type="molecule type" value="Genomic_DNA"/>
</dbReference>
<dbReference type="eggNOG" id="COG3514">
    <property type="taxonomic scope" value="Bacteria"/>
</dbReference>
<dbReference type="AlphaFoldDB" id="S3K2N7"/>
<sequence>MTHTAEKLTAEKVAEIRAKGINFDDIPELTEEDFARGHFKYWKPMKKAVTFRIDIDNLAWLQSRGAKGYQKRMNSVLRWARQNGCPLKQM</sequence>
<evidence type="ECO:0008006" key="3">
    <source>
        <dbReference type="Google" id="ProtNLM"/>
    </source>
</evidence>
<proteinExistence type="predicted"/>
<dbReference type="RefSeq" id="WP_016526369.1">
    <property type="nucleotide sequence ID" value="NZ_KE332518.1"/>
</dbReference>
<reference evidence="1 2" key="1">
    <citation type="submission" date="2013-04" db="EMBL/GenBank/DDBJ databases">
        <title>The Genome Sequence of Treponema maltophilum ATCC 51939.</title>
        <authorList>
            <consortium name="The Broad Institute Genomics Platform"/>
            <person name="Earl A."/>
            <person name="Ward D."/>
            <person name="Feldgarden M."/>
            <person name="Gevers D."/>
            <person name="Leonetti C."/>
            <person name="Blanton J.M."/>
            <person name="Dewhirst F.E."/>
            <person name="Izard J."/>
            <person name="Walker B."/>
            <person name="Young S."/>
            <person name="Zeng Q."/>
            <person name="Gargeya S."/>
            <person name="Fitzgerald M."/>
            <person name="Haas B."/>
            <person name="Abouelleil A."/>
            <person name="Allen A.W."/>
            <person name="Alvarado L."/>
            <person name="Arachchi H.M."/>
            <person name="Berlin A.M."/>
            <person name="Chapman S.B."/>
            <person name="Gainer-Dewar J."/>
            <person name="Goldberg J."/>
            <person name="Griggs A."/>
            <person name="Gujja S."/>
            <person name="Hansen M."/>
            <person name="Howarth C."/>
            <person name="Imamovic A."/>
            <person name="Ireland A."/>
            <person name="Larimer J."/>
            <person name="McCowan C."/>
            <person name="Murphy C."/>
            <person name="Pearson M."/>
            <person name="Poon T.W."/>
            <person name="Priest M."/>
            <person name="Roberts A."/>
            <person name="Saif S."/>
            <person name="Shea T."/>
            <person name="Sisk P."/>
            <person name="Sykes S."/>
            <person name="Wortman J."/>
            <person name="Nusbaum C."/>
            <person name="Birren B."/>
        </authorList>
    </citation>
    <scope>NUCLEOTIDE SEQUENCE [LARGE SCALE GENOMIC DNA]</scope>
    <source>
        <strain evidence="1 2">ATCC 51939</strain>
    </source>
</reference>
<dbReference type="Proteomes" id="UP000014541">
    <property type="component" value="Unassembled WGS sequence"/>
</dbReference>
<keyword evidence="2" id="KW-1185">Reference proteome</keyword>
<protein>
    <recommendedName>
        <fullName evidence="3">Toxin-antitoxin system, antitoxin component, ribbon-helix-helix domain protein</fullName>
    </recommendedName>
</protein>
<dbReference type="PATRIC" id="fig|1125699.3.peg.2135"/>
<gene>
    <name evidence="1" type="ORF">HMPREF9194_02112</name>
</gene>
<evidence type="ECO:0000313" key="2">
    <source>
        <dbReference type="Proteomes" id="UP000014541"/>
    </source>
</evidence>